<dbReference type="InterPro" id="IPR000358">
    <property type="entry name" value="RNR_small_fam"/>
</dbReference>
<gene>
    <name evidence="4" type="ORF">HNO51_17980</name>
</gene>
<dbReference type="PANTHER" id="PTHR23409:SF18">
    <property type="entry name" value="RIBONUCLEOSIDE-DIPHOSPHATE REDUCTASE SUBUNIT M2"/>
    <property type="match status" value="1"/>
</dbReference>
<comment type="cofactor">
    <cofactor evidence="2">
        <name>Fe cation</name>
        <dbReference type="ChEBI" id="CHEBI:24875"/>
    </cofactor>
    <text evidence="2">Binds 2 iron ions per subunit.</text>
</comment>
<dbReference type="PIRSF" id="PIRSF000355">
    <property type="entry name" value="NrdB"/>
    <property type="match status" value="1"/>
</dbReference>
<dbReference type="NCBIfam" id="NF007186">
    <property type="entry name" value="PRK09614.1-5"/>
    <property type="match status" value="1"/>
</dbReference>
<protein>
    <recommendedName>
        <fullName evidence="2">Ribonucleoside-diphosphate reductase subunit beta</fullName>
        <ecNumber evidence="2">1.17.4.1</ecNumber>
    </recommendedName>
</protein>
<sequence>MLNWDEFHEDETPVAEQPAKAAPAPVAKPQPAAVEESRGSYHAAESDRLARARKSLEELDVAAGLEELEMGAARIEVSDKQMINARADLNQLVPFKYEWAWQKYLDGSANHWMPQEVNMNADIALWKSQDGLTEDERRIVMRSLGYFSTADSLVANNLVLALYRLITNPECRQYLLRQAFEEAIHTHAYQYCVESLGMDEGEVFNMYREVPSVAAKSAWSLKHTQSLARPDFNTGTPESDQELLRNLIAFYCVTEGIFFYCGFSQILSMGRRNKMTGVAEQFQYILRDESMHLNFGVDMINQIKIENPHLWTPEFQDEVTQMILEGTELEIAYARDSMPRGVLGMNAAIMEEYLHFICNRRLAQIGLKEQFPGAQNPFPWMSEIIDLRKEKNFFETRVTEYQVGGALSWD</sequence>
<dbReference type="InterPro" id="IPR012348">
    <property type="entry name" value="RNR-like"/>
</dbReference>
<evidence type="ECO:0000256" key="2">
    <source>
        <dbReference type="PIRNR" id="PIRNR000355"/>
    </source>
</evidence>
<proteinExistence type="inferred from homology"/>
<comment type="function">
    <text evidence="2">Provides the precursors necessary for DNA synthesis. Catalyzes the biosynthesis of deoxyribonucleotides from the corresponding ribonucleotides.</text>
</comment>
<dbReference type="Proteomes" id="UP000671868">
    <property type="component" value="Chromosome"/>
</dbReference>
<reference evidence="4 5" key="1">
    <citation type="journal article" date="2021" name="Front. Microbiol.">
        <title>Aerobic Denitrification and Heterotrophic Sulfur Oxidation in the Genus Halomonas Revealed by Six Novel Species Characterizations and Genome-Based Analysis.</title>
        <authorList>
            <person name="Wang L."/>
            <person name="Shao Z."/>
        </authorList>
    </citation>
    <scope>NUCLEOTIDE SEQUENCE [LARGE SCALE GENOMIC DNA]</scope>
    <source>
        <strain evidence="4 5">MCCC 1A11059</strain>
    </source>
</reference>
<name>A0ABX7W7U2_9GAMM</name>
<organism evidence="4 5">
    <name type="scientific">Billgrantia sulfidoxydans</name>
    <dbReference type="NCBI Taxonomy" id="2733484"/>
    <lineage>
        <taxon>Bacteria</taxon>
        <taxon>Pseudomonadati</taxon>
        <taxon>Pseudomonadota</taxon>
        <taxon>Gammaproteobacteria</taxon>
        <taxon>Oceanospirillales</taxon>
        <taxon>Halomonadaceae</taxon>
        <taxon>Billgrantia</taxon>
    </lineage>
</organism>
<feature type="compositionally biased region" description="Basic and acidic residues" evidence="3">
    <location>
        <begin position="35"/>
        <end position="46"/>
    </location>
</feature>
<dbReference type="RefSeq" id="WP_197448593.1">
    <property type="nucleotide sequence ID" value="NZ_CP053381.1"/>
</dbReference>
<feature type="region of interest" description="Disordered" evidence="3">
    <location>
        <begin position="1"/>
        <end position="46"/>
    </location>
</feature>
<keyword evidence="5" id="KW-1185">Reference proteome</keyword>
<dbReference type="SUPFAM" id="SSF47240">
    <property type="entry name" value="Ferritin-like"/>
    <property type="match status" value="1"/>
</dbReference>
<dbReference type="EMBL" id="CP053381">
    <property type="protein sequence ID" value="QTP56406.1"/>
    <property type="molecule type" value="Genomic_DNA"/>
</dbReference>
<dbReference type="InterPro" id="IPR033909">
    <property type="entry name" value="RNR_small"/>
</dbReference>
<evidence type="ECO:0000256" key="3">
    <source>
        <dbReference type="SAM" id="MobiDB-lite"/>
    </source>
</evidence>
<evidence type="ECO:0000313" key="5">
    <source>
        <dbReference type="Proteomes" id="UP000671868"/>
    </source>
</evidence>
<comment type="similarity">
    <text evidence="1 2">Belongs to the ribonucleoside diphosphate reductase small chain family.</text>
</comment>
<evidence type="ECO:0000313" key="4">
    <source>
        <dbReference type="EMBL" id="QTP56406.1"/>
    </source>
</evidence>
<comment type="catalytic activity">
    <reaction evidence="2">
        <text>a 2'-deoxyribonucleoside 5'-diphosphate + [thioredoxin]-disulfide + H2O = a ribonucleoside 5'-diphosphate + [thioredoxin]-dithiol</text>
        <dbReference type="Rhea" id="RHEA:23252"/>
        <dbReference type="Rhea" id="RHEA-COMP:10698"/>
        <dbReference type="Rhea" id="RHEA-COMP:10700"/>
        <dbReference type="ChEBI" id="CHEBI:15377"/>
        <dbReference type="ChEBI" id="CHEBI:29950"/>
        <dbReference type="ChEBI" id="CHEBI:50058"/>
        <dbReference type="ChEBI" id="CHEBI:57930"/>
        <dbReference type="ChEBI" id="CHEBI:73316"/>
        <dbReference type="EC" id="1.17.4.1"/>
    </reaction>
</comment>
<dbReference type="InterPro" id="IPR009078">
    <property type="entry name" value="Ferritin-like_SF"/>
</dbReference>
<dbReference type="CDD" id="cd01049">
    <property type="entry name" value="RNRR2"/>
    <property type="match status" value="1"/>
</dbReference>
<dbReference type="Gene3D" id="1.10.620.20">
    <property type="entry name" value="Ribonucleotide Reductase, subunit A"/>
    <property type="match status" value="1"/>
</dbReference>
<evidence type="ECO:0000256" key="1">
    <source>
        <dbReference type="ARBA" id="ARBA00009303"/>
    </source>
</evidence>
<dbReference type="GO" id="GO:0004748">
    <property type="term" value="F:ribonucleoside-diphosphate reductase activity, thioredoxin disulfide as acceptor"/>
    <property type="evidence" value="ECO:0007669"/>
    <property type="project" value="UniProtKB-EC"/>
</dbReference>
<keyword evidence="2" id="KW-0215">Deoxyribonucleotide synthesis</keyword>
<feature type="compositionally biased region" description="Low complexity" evidence="3">
    <location>
        <begin position="14"/>
        <end position="34"/>
    </location>
</feature>
<keyword evidence="2" id="KW-0408">Iron</keyword>
<keyword evidence="2" id="KW-0479">Metal-binding</keyword>
<accession>A0ABX7W7U2</accession>
<dbReference type="Pfam" id="PF00268">
    <property type="entry name" value="Ribonuc_red_sm"/>
    <property type="match status" value="1"/>
</dbReference>
<dbReference type="EC" id="1.17.4.1" evidence="2"/>
<dbReference type="PANTHER" id="PTHR23409">
    <property type="entry name" value="RIBONUCLEOSIDE-DIPHOSPHATE REDUCTASE SMALL CHAIN"/>
    <property type="match status" value="1"/>
</dbReference>
<keyword evidence="2 4" id="KW-0560">Oxidoreductase</keyword>
<dbReference type="NCBIfam" id="NF005550">
    <property type="entry name" value="PRK07209.1"/>
    <property type="match status" value="1"/>
</dbReference>